<gene>
    <name evidence="1" type="ORF">RchiOBHm_Chr5g0061341</name>
</gene>
<evidence type="ECO:0000313" key="1">
    <source>
        <dbReference type="EMBL" id="PRQ33772.1"/>
    </source>
</evidence>
<dbReference type="Proteomes" id="UP000238479">
    <property type="component" value="Chromosome 5"/>
</dbReference>
<reference evidence="1 2" key="1">
    <citation type="journal article" date="2018" name="Nat. Genet.">
        <title>The Rosa genome provides new insights in the design of modern roses.</title>
        <authorList>
            <person name="Bendahmane M."/>
        </authorList>
    </citation>
    <scope>NUCLEOTIDE SEQUENCE [LARGE SCALE GENOMIC DNA]</scope>
    <source>
        <strain evidence="2">cv. Old Blush</strain>
    </source>
</reference>
<protein>
    <submittedName>
        <fullName evidence="1">Uncharacterized protein</fullName>
    </submittedName>
</protein>
<accession>A0A2P6QHW4</accession>
<keyword evidence="2" id="KW-1185">Reference proteome</keyword>
<name>A0A2P6QHW4_ROSCH</name>
<dbReference type="Gramene" id="PRQ33772">
    <property type="protein sequence ID" value="PRQ33772"/>
    <property type="gene ID" value="RchiOBHm_Chr5g0061341"/>
</dbReference>
<dbReference type="EMBL" id="PDCK01000043">
    <property type="protein sequence ID" value="PRQ33772.1"/>
    <property type="molecule type" value="Genomic_DNA"/>
</dbReference>
<organism evidence="1 2">
    <name type="scientific">Rosa chinensis</name>
    <name type="common">China rose</name>
    <dbReference type="NCBI Taxonomy" id="74649"/>
    <lineage>
        <taxon>Eukaryota</taxon>
        <taxon>Viridiplantae</taxon>
        <taxon>Streptophyta</taxon>
        <taxon>Embryophyta</taxon>
        <taxon>Tracheophyta</taxon>
        <taxon>Spermatophyta</taxon>
        <taxon>Magnoliopsida</taxon>
        <taxon>eudicotyledons</taxon>
        <taxon>Gunneridae</taxon>
        <taxon>Pentapetalae</taxon>
        <taxon>rosids</taxon>
        <taxon>fabids</taxon>
        <taxon>Rosales</taxon>
        <taxon>Rosaceae</taxon>
        <taxon>Rosoideae</taxon>
        <taxon>Rosoideae incertae sedis</taxon>
        <taxon>Rosa</taxon>
    </lineage>
</organism>
<dbReference type="AlphaFoldDB" id="A0A2P6QHW4"/>
<sequence length="45" mass="5178">MASRSFDYMCTMDQNKVGLPLQNTKPDQLICKLRGFVWIASSVFH</sequence>
<proteinExistence type="predicted"/>
<comment type="caution">
    <text evidence="1">The sequence shown here is derived from an EMBL/GenBank/DDBJ whole genome shotgun (WGS) entry which is preliminary data.</text>
</comment>
<evidence type="ECO:0000313" key="2">
    <source>
        <dbReference type="Proteomes" id="UP000238479"/>
    </source>
</evidence>